<feature type="compositionally biased region" description="Low complexity" evidence="1">
    <location>
        <begin position="44"/>
        <end position="53"/>
    </location>
</feature>
<gene>
    <name evidence="2" type="ORF">F2P81_017356</name>
</gene>
<sequence length="123" mass="13126">MSSVSSAVIYGGMMESIACGFRTTGDLSSRQSDAAGYTCRNKNRTTNSNSSRKAAVAAPSSSVEIREIDDTVNRDIEDVTLCHIHCSTRSAPPDELNGASLISTRLSVHVRLSSYPEKKKAAA</sequence>
<protein>
    <submittedName>
        <fullName evidence="2">Uncharacterized protein</fullName>
    </submittedName>
</protein>
<reference evidence="2 3" key="1">
    <citation type="submission" date="2019-06" db="EMBL/GenBank/DDBJ databases">
        <title>Draft genomes of female and male turbot (Scophthalmus maximus).</title>
        <authorList>
            <person name="Xu H."/>
            <person name="Xu X.-W."/>
            <person name="Shao C."/>
            <person name="Chen S."/>
        </authorList>
    </citation>
    <scope>NUCLEOTIDE SEQUENCE [LARGE SCALE GENOMIC DNA]</scope>
    <source>
        <strain evidence="2">Ysfricsl-2016a</strain>
        <tissue evidence="2">Blood</tissue>
    </source>
</reference>
<dbReference type="Proteomes" id="UP000438429">
    <property type="component" value="Unassembled WGS sequence"/>
</dbReference>
<proteinExistence type="predicted"/>
<name>A0A6A4SDR0_SCOMX</name>
<evidence type="ECO:0000313" key="2">
    <source>
        <dbReference type="EMBL" id="KAF0030625.1"/>
    </source>
</evidence>
<dbReference type="EMBL" id="VEVO01000015">
    <property type="protein sequence ID" value="KAF0030625.1"/>
    <property type="molecule type" value="Genomic_DNA"/>
</dbReference>
<evidence type="ECO:0000256" key="1">
    <source>
        <dbReference type="SAM" id="MobiDB-lite"/>
    </source>
</evidence>
<accession>A0A6A4SDR0</accession>
<dbReference type="AlphaFoldDB" id="A0A6A4SDR0"/>
<organism evidence="2 3">
    <name type="scientific">Scophthalmus maximus</name>
    <name type="common">Turbot</name>
    <name type="synonym">Psetta maxima</name>
    <dbReference type="NCBI Taxonomy" id="52904"/>
    <lineage>
        <taxon>Eukaryota</taxon>
        <taxon>Metazoa</taxon>
        <taxon>Chordata</taxon>
        <taxon>Craniata</taxon>
        <taxon>Vertebrata</taxon>
        <taxon>Euteleostomi</taxon>
        <taxon>Actinopterygii</taxon>
        <taxon>Neopterygii</taxon>
        <taxon>Teleostei</taxon>
        <taxon>Neoteleostei</taxon>
        <taxon>Acanthomorphata</taxon>
        <taxon>Carangaria</taxon>
        <taxon>Pleuronectiformes</taxon>
        <taxon>Pleuronectoidei</taxon>
        <taxon>Scophthalmidae</taxon>
        <taxon>Scophthalmus</taxon>
    </lineage>
</organism>
<evidence type="ECO:0000313" key="3">
    <source>
        <dbReference type="Proteomes" id="UP000438429"/>
    </source>
</evidence>
<feature type="region of interest" description="Disordered" evidence="1">
    <location>
        <begin position="38"/>
        <end position="60"/>
    </location>
</feature>
<comment type="caution">
    <text evidence="2">The sequence shown here is derived from an EMBL/GenBank/DDBJ whole genome shotgun (WGS) entry which is preliminary data.</text>
</comment>